<gene>
    <name evidence="2" type="ORF">GLE_0091</name>
</gene>
<dbReference type="PATRIC" id="fig|69.6.peg.96"/>
<reference evidence="2 3" key="1">
    <citation type="submission" date="2015-11" db="EMBL/GenBank/DDBJ databases">
        <title>Genome sequences of Lysobacter enzymogenes strain C3 and Lysobacter antibioticus ATCC 29479.</title>
        <authorList>
            <person name="Kobayashi D.Y."/>
        </authorList>
    </citation>
    <scope>NUCLEOTIDE SEQUENCE [LARGE SCALE GENOMIC DNA]</scope>
    <source>
        <strain evidence="2 3">C3</strain>
    </source>
</reference>
<dbReference type="InterPro" id="IPR025368">
    <property type="entry name" value="DUF4272"/>
</dbReference>
<feature type="region of interest" description="Disordered" evidence="1">
    <location>
        <begin position="117"/>
        <end position="150"/>
    </location>
</feature>
<evidence type="ECO:0000256" key="1">
    <source>
        <dbReference type="SAM" id="MobiDB-lite"/>
    </source>
</evidence>
<evidence type="ECO:0000313" key="3">
    <source>
        <dbReference type="Proteomes" id="UP000061569"/>
    </source>
</evidence>
<dbReference type="KEGG" id="lez:GLE_0091"/>
<accession>A0A0S2DA80</accession>
<dbReference type="Pfam" id="PF14094">
    <property type="entry name" value="DUF4272"/>
    <property type="match status" value="1"/>
</dbReference>
<name>A0A0S2DA80_LYSEN</name>
<dbReference type="AlphaFoldDB" id="A0A0S2DA80"/>
<feature type="compositionally biased region" description="Basic and acidic residues" evidence="1">
    <location>
        <begin position="128"/>
        <end position="138"/>
    </location>
</feature>
<dbReference type="Proteomes" id="UP000061569">
    <property type="component" value="Chromosome"/>
</dbReference>
<evidence type="ECO:0000313" key="2">
    <source>
        <dbReference type="EMBL" id="ALN55450.1"/>
    </source>
</evidence>
<organism evidence="2 3">
    <name type="scientific">Lysobacter enzymogenes</name>
    <dbReference type="NCBI Taxonomy" id="69"/>
    <lineage>
        <taxon>Bacteria</taxon>
        <taxon>Pseudomonadati</taxon>
        <taxon>Pseudomonadota</taxon>
        <taxon>Gammaproteobacteria</taxon>
        <taxon>Lysobacterales</taxon>
        <taxon>Lysobacteraceae</taxon>
        <taxon>Lysobacter</taxon>
    </lineage>
</organism>
<protein>
    <submittedName>
        <fullName evidence="2">Uncharacterized protein</fullName>
    </submittedName>
</protein>
<dbReference type="STRING" id="69.GLE_0091"/>
<dbReference type="OrthoDB" id="4399984at2"/>
<dbReference type="EMBL" id="CP013140">
    <property type="protein sequence ID" value="ALN55450.1"/>
    <property type="molecule type" value="Genomic_DNA"/>
</dbReference>
<proteinExistence type="predicted"/>
<sequence length="341" mass="37331">MPLLINAYSTLASPPPPAFLAQPPARRDRSDPELVPHLQGFVGYVMSTVEDGMDARTFGVLRHLQRVQTQFSFEVDERDFDALAAWGEAANVLCFLPDGSVRDAAGNVLASRGEPPVEADAALPYPSDARERKRRSEAELQQLGAAPPAHLPPVLGAGEVRLREADETMRRMLALCAVAVRAESLSSQPLSVEEIRAKLGPGVAALSPAERAFIAADKPDEETWANQGWRYESAALLQWALGLSDILPAPTAICDAGRVARVAINHADEAAIAGARLRPLPELLDALDAIYRRHWLVRQARLDDKPAPIGLHPSVVYERHYALNWLLRFDEQDWDEVGTPT</sequence>